<dbReference type="Proteomes" id="UP000427906">
    <property type="component" value="Chromosome"/>
</dbReference>
<gene>
    <name evidence="2" type="ORF">DSCA_59420</name>
</gene>
<evidence type="ECO:0000313" key="3">
    <source>
        <dbReference type="Proteomes" id="UP000427906"/>
    </source>
</evidence>
<dbReference type="InterPro" id="IPR047767">
    <property type="entry name" value="PSP1-like"/>
</dbReference>
<evidence type="ECO:0000313" key="2">
    <source>
        <dbReference type="EMBL" id="BBO72012.1"/>
    </source>
</evidence>
<evidence type="ECO:0000259" key="1">
    <source>
        <dbReference type="PROSITE" id="PS51411"/>
    </source>
</evidence>
<dbReference type="Pfam" id="PF04468">
    <property type="entry name" value="PSP1"/>
    <property type="match status" value="1"/>
</dbReference>
<dbReference type="GO" id="GO:0005737">
    <property type="term" value="C:cytoplasm"/>
    <property type="evidence" value="ECO:0007669"/>
    <property type="project" value="TreeGrafter"/>
</dbReference>
<name>A0A5K7YQG2_9BACT</name>
<dbReference type="KEGG" id="dalk:DSCA_59420"/>
<dbReference type="PANTHER" id="PTHR43830">
    <property type="entry name" value="PROTEIN PSP1"/>
    <property type="match status" value="1"/>
</dbReference>
<dbReference type="OrthoDB" id="9779344at2"/>
<reference evidence="2 3" key="1">
    <citation type="submission" date="2019-11" db="EMBL/GenBank/DDBJ databases">
        <title>Comparative genomics of hydrocarbon-degrading Desulfosarcina strains.</title>
        <authorList>
            <person name="Watanabe M."/>
            <person name="Kojima H."/>
            <person name="Fukui M."/>
        </authorList>
    </citation>
    <scope>NUCLEOTIDE SEQUENCE [LARGE SCALE GENOMIC DNA]</scope>
    <source>
        <strain evidence="2 3">PL12</strain>
    </source>
</reference>
<dbReference type="InterPro" id="IPR007557">
    <property type="entry name" value="PSP1_C"/>
</dbReference>
<dbReference type="EMBL" id="AP021874">
    <property type="protein sequence ID" value="BBO72012.1"/>
    <property type="molecule type" value="Genomic_DNA"/>
</dbReference>
<feature type="domain" description="PSP1 C-terminal" evidence="1">
    <location>
        <begin position="62"/>
        <end position="147"/>
    </location>
</feature>
<keyword evidence="3" id="KW-1185">Reference proteome</keyword>
<dbReference type="PANTHER" id="PTHR43830:SF3">
    <property type="entry name" value="PROTEIN PSP1"/>
    <property type="match status" value="1"/>
</dbReference>
<proteinExistence type="predicted"/>
<organism evidence="2 3">
    <name type="scientific">Desulfosarcina alkanivorans</name>
    <dbReference type="NCBI Taxonomy" id="571177"/>
    <lineage>
        <taxon>Bacteria</taxon>
        <taxon>Pseudomonadati</taxon>
        <taxon>Thermodesulfobacteriota</taxon>
        <taxon>Desulfobacteria</taxon>
        <taxon>Desulfobacterales</taxon>
        <taxon>Desulfosarcinaceae</taxon>
        <taxon>Desulfosarcina</taxon>
    </lineage>
</organism>
<dbReference type="RefSeq" id="WP_155319775.1">
    <property type="nucleotide sequence ID" value="NZ_AP021874.1"/>
</dbReference>
<protein>
    <recommendedName>
        <fullName evidence="1">PSP1 C-terminal domain-containing protein</fullName>
    </recommendedName>
</protein>
<dbReference type="NCBIfam" id="NF041131">
    <property type="entry name" value="RicT_YaaT_fam"/>
    <property type="match status" value="1"/>
</dbReference>
<dbReference type="AlphaFoldDB" id="A0A5K7YQG2"/>
<dbReference type="PROSITE" id="PS51411">
    <property type="entry name" value="PSP1_C"/>
    <property type="match status" value="1"/>
</dbReference>
<accession>A0A5K7YQG2</accession>
<sequence>MKKKVGIRFKTGGKVYDFSCGAFVLNVGDQVIVETEKGLGFGAVETAPELIEEGNRPRKPLKKVFRKANEKDLNQVEQNMALEREAHAFCLKSIKNLGLKMNLFSVESTFDASRLTFFFTADGRVDFRQLVKILVKQFRVRIEMRQVGIRNQAKMCGGMGRCGRVFCCSSFMEKFEPVSIRMAKQQGLSLNPTKISGQCGRLMCCLTFENETYRKLKQGFPKIGKMVNTKNGRGKVTRHNVICNRLTVRLEEGGEAEISLDDIITNRR</sequence>